<dbReference type="EMBL" id="AKHW03002049">
    <property type="protein sequence ID" value="KYO40242.1"/>
    <property type="molecule type" value="Genomic_DNA"/>
</dbReference>
<accession>A0A151NTL7</accession>
<dbReference type="InterPro" id="IPR036034">
    <property type="entry name" value="PDZ_sf"/>
</dbReference>
<proteinExistence type="predicted"/>
<reference evidence="3 4" key="1">
    <citation type="journal article" date="2012" name="Genome Biol.">
        <title>Sequencing three crocodilian genomes to illuminate the evolution of archosaurs and amniotes.</title>
        <authorList>
            <person name="St John J.A."/>
            <person name="Braun E.L."/>
            <person name="Isberg S.R."/>
            <person name="Miles L.G."/>
            <person name="Chong A.Y."/>
            <person name="Gongora J."/>
            <person name="Dalzell P."/>
            <person name="Moran C."/>
            <person name="Bed'hom B."/>
            <person name="Abzhanov A."/>
            <person name="Burgess S.C."/>
            <person name="Cooksey A.M."/>
            <person name="Castoe T.A."/>
            <person name="Crawford N.G."/>
            <person name="Densmore L.D."/>
            <person name="Drew J.C."/>
            <person name="Edwards S.V."/>
            <person name="Faircloth B.C."/>
            <person name="Fujita M.K."/>
            <person name="Greenwold M.J."/>
            <person name="Hoffmann F.G."/>
            <person name="Howard J.M."/>
            <person name="Iguchi T."/>
            <person name="Janes D.E."/>
            <person name="Khan S.Y."/>
            <person name="Kohno S."/>
            <person name="de Koning A.J."/>
            <person name="Lance S.L."/>
            <person name="McCarthy F.M."/>
            <person name="McCormack J.E."/>
            <person name="Merchant M.E."/>
            <person name="Peterson D.G."/>
            <person name="Pollock D.D."/>
            <person name="Pourmand N."/>
            <person name="Raney B.J."/>
            <person name="Roessler K.A."/>
            <person name="Sanford J.R."/>
            <person name="Sawyer R.H."/>
            <person name="Schmidt C.J."/>
            <person name="Triplett E.W."/>
            <person name="Tuberville T.D."/>
            <person name="Venegas-Anaya M."/>
            <person name="Howard J.T."/>
            <person name="Jarvis E.D."/>
            <person name="Guillette L.J.Jr."/>
            <person name="Glenn T.C."/>
            <person name="Green R.E."/>
            <person name="Ray D.A."/>
        </authorList>
    </citation>
    <scope>NUCLEOTIDE SEQUENCE [LARGE SCALE GENOMIC DNA]</scope>
    <source>
        <strain evidence="3">KSC_2009_1</strain>
    </source>
</reference>
<dbReference type="AlphaFoldDB" id="A0A151NTL7"/>
<dbReference type="STRING" id="8496.A0A151NTL7"/>
<comment type="caution">
    <text evidence="3">The sequence shown here is derived from an EMBL/GenBank/DDBJ whole genome shotgun (WGS) entry which is preliminary data.</text>
</comment>
<gene>
    <name evidence="3" type="ORF">Y1Q_0017432</name>
</gene>
<keyword evidence="4" id="KW-1185">Reference proteome</keyword>
<evidence type="ECO:0000256" key="2">
    <source>
        <dbReference type="SAM" id="MobiDB-lite"/>
    </source>
</evidence>
<feature type="region of interest" description="Disordered" evidence="2">
    <location>
        <begin position="79"/>
        <end position="157"/>
    </location>
</feature>
<organism evidence="3 4">
    <name type="scientific">Alligator mississippiensis</name>
    <name type="common">American alligator</name>
    <dbReference type="NCBI Taxonomy" id="8496"/>
    <lineage>
        <taxon>Eukaryota</taxon>
        <taxon>Metazoa</taxon>
        <taxon>Chordata</taxon>
        <taxon>Craniata</taxon>
        <taxon>Vertebrata</taxon>
        <taxon>Euteleostomi</taxon>
        <taxon>Archelosauria</taxon>
        <taxon>Archosauria</taxon>
        <taxon>Crocodylia</taxon>
        <taxon>Alligatoridae</taxon>
        <taxon>Alligatorinae</taxon>
        <taxon>Alligator</taxon>
    </lineage>
</organism>
<dbReference type="Gene3D" id="2.30.42.10">
    <property type="match status" value="1"/>
</dbReference>
<sequence length="251" mass="26923">MPSCAQAVSRGCEARELALLRGPLGALGFETDAEGVVTAVERFTFAAQVGLAPGTRLLRLCQRGLAGLSPPQRRRLLRNAPKVCVTVLPPDDNGRPRRPPSSDEEGPVLPDPTPDLLLGTDPPGDPATTPPRDGSFTPPPAPPVLSEAGEEEEWEAVTTVCSSILETLAREGQHVPELWEPPASGNQRVPEEEAQALSEKVLYLESQVRKMQEALQQEQAAKAALQAEIQTLRQIRPELGDAPPRVPQAPS</sequence>
<dbReference type="Proteomes" id="UP000050525">
    <property type="component" value="Unassembled WGS sequence"/>
</dbReference>
<dbReference type="SUPFAM" id="SSF50156">
    <property type="entry name" value="PDZ domain-like"/>
    <property type="match status" value="1"/>
</dbReference>
<name>A0A151NTL7_ALLMI</name>
<evidence type="ECO:0000313" key="4">
    <source>
        <dbReference type="Proteomes" id="UP000050525"/>
    </source>
</evidence>
<protein>
    <submittedName>
        <fullName evidence="3">Signal-induced proliferation-associated protein 1</fullName>
    </submittedName>
</protein>
<keyword evidence="1" id="KW-0175">Coiled coil</keyword>
<evidence type="ECO:0000313" key="3">
    <source>
        <dbReference type="EMBL" id="KYO40242.1"/>
    </source>
</evidence>
<evidence type="ECO:0000256" key="1">
    <source>
        <dbReference type="SAM" id="Coils"/>
    </source>
</evidence>
<feature type="region of interest" description="Disordered" evidence="2">
    <location>
        <begin position="173"/>
        <end position="193"/>
    </location>
</feature>
<feature type="coiled-coil region" evidence="1">
    <location>
        <begin position="204"/>
        <end position="235"/>
    </location>
</feature>